<dbReference type="PATRIC" id="fig|1291052.5.peg.625"/>
<gene>
    <name evidence="1" type="ORF">FC18_GL000614</name>
</gene>
<protein>
    <recommendedName>
        <fullName evidence="3">DUF4828 domain-containing protein</fullName>
    </recommendedName>
</protein>
<dbReference type="EMBL" id="AYYO01000056">
    <property type="protein sequence ID" value="KRM54392.1"/>
    <property type="molecule type" value="Genomic_DNA"/>
</dbReference>
<proteinExistence type="predicted"/>
<name>A0A0R1ZHE7_9LACO</name>
<sequence>MAGKISSAFNAISHSFGRKSSVRPNPALALADLYRGDFNFIDNNTHRHHSLQVSPKLDISIDGKRLPGKIVGITTDALTFLDHYGYELIITCMDGLPTTVYDEAEDETYPIIYPELEAED</sequence>
<dbReference type="InterPro" id="IPR032254">
    <property type="entry name" value="DUF4828"/>
</dbReference>
<organism evidence="1 2">
    <name type="scientific">Lacticaseibacillus sharpeae JCM 1186 = DSM 20505</name>
    <dbReference type="NCBI Taxonomy" id="1291052"/>
    <lineage>
        <taxon>Bacteria</taxon>
        <taxon>Bacillati</taxon>
        <taxon>Bacillota</taxon>
        <taxon>Bacilli</taxon>
        <taxon>Lactobacillales</taxon>
        <taxon>Lactobacillaceae</taxon>
        <taxon>Lacticaseibacillus</taxon>
    </lineage>
</organism>
<accession>A0A0R1ZHE7</accession>
<dbReference type="OrthoDB" id="2246468at2"/>
<evidence type="ECO:0000313" key="2">
    <source>
        <dbReference type="Proteomes" id="UP000051679"/>
    </source>
</evidence>
<dbReference type="Proteomes" id="UP000051679">
    <property type="component" value="Unassembled WGS sequence"/>
</dbReference>
<comment type="caution">
    <text evidence="1">The sequence shown here is derived from an EMBL/GenBank/DDBJ whole genome shotgun (WGS) entry which is preliminary data.</text>
</comment>
<keyword evidence="2" id="KW-1185">Reference proteome</keyword>
<evidence type="ECO:0000313" key="1">
    <source>
        <dbReference type="EMBL" id="KRM54392.1"/>
    </source>
</evidence>
<reference evidence="1 2" key="1">
    <citation type="journal article" date="2015" name="Genome Announc.">
        <title>Expanding the biotechnology potential of lactobacilli through comparative genomics of 213 strains and associated genera.</title>
        <authorList>
            <person name="Sun Z."/>
            <person name="Harris H.M."/>
            <person name="McCann A."/>
            <person name="Guo C."/>
            <person name="Argimon S."/>
            <person name="Zhang W."/>
            <person name="Yang X."/>
            <person name="Jeffery I.B."/>
            <person name="Cooney J.C."/>
            <person name="Kagawa T.F."/>
            <person name="Liu W."/>
            <person name="Song Y."/>
            <person name="Salvetti E."/>
            <person name="Wrobel A."/>
            <person name="Rasinkangas P."/>
            <person name="Parkhill J."/>
            <person name="Rea M.C."/>
            <person name="O'Sullivan O."/>
            <person name="Ritari J."/>
            <person name="Douillard F.P."/>
            <person name="Paul Ross R."/>
            <person name="Yang R."/>
            <person name="Briner A.E."/>
            <person name="Felis G.E."/>
            <person name="de Vos W.M."/>
            <person name="Barrangou R."/>
            <person name="Klaenhammer T.R."/>
            <person name="Caufield P.W."/>
            <person name="Cui Y."/>
            <person name="Zhang H."/>
            <person name="O'Toole P.W."/>
        </authorList>
    </citation>
    <scope>NUCLEOTIDE SEQUENCE [LARGE SCALE GENOMIC DNA]</scope>
    <source>
        <strain evidence="1 2">DSM 20505</strain>
    </source>
</reference>
<dbReference type="Pfam" id="PF16110">
    <property type="entry name" value="DUF4828"/>
    <property type="match status" value="1"/>
</dbReference>
<evidence type="ECO:0008006" key="3">
    <source>
        <dbReference type="Google" id="ProtNLM"/>
    </source>
</evidence>
<dbReference type="STRING" id="1291052.FC18_GL000614"/>
<dbReference type="AlphaFoldDB" id="A0A0R1ZHE7"/>
<dbReference type="RefSeq" id="WP_054675907.1">
    <property type="nucleotide sequence ID" value="NZ_AYYO01000056.1"/>
</dbReference>